<evidence type="ECO:0000256" key="1">
    <source>
        <dbReference type="SAM" id="MobiDB-lite"/>
    </source>
</evidence>
<feature type="region of interest" description="Disordered" evidence="1">
    <location>
        <begin position="640"/>
        <end position="659"/>
    </location>
</feature>
<evidence type="ECO:0000313" key="3">
    <source>
        <dbReference type="EMBL" id="GCL64138.1"/>
    </source>
</evidence>
<dbReference type="EMBL" id="BJCL01000008">
    <property type="protein sequence ID" value="GCL64138.1"/>
    <property type="molecule type" value="Genomic_DNA"/>
</dbReference>
<evidence type="ECO:0000259" key="2">
    <source>
        <dbReference type="Pfam" id="PF00350"/>
    </source>
</evidence>
<name>A0A480AZ97_9BURK</name>
<dbReference type="AlphaFoldDB" id="A0A480AZ97"/>
<dbReference type="InterPro" id="IPR045063">
    <property type="entry name" value="Dynamin_N"/>
</dbReference>
<dbReference type="RefSeq" id="WP_162520818.1">
    <property type="nucleotide sequence ID" value="NZ_BJCL01000008.1"/>
</dbReference>
<feature type="compositionally biased region" description="Low complexity" evidence="1">
    <location>
        <begin position="640"/>
        <end position="651"/>
    </location>
</feature>
<dbReference type="PANTHER" id="PTHR43681">
    <property type="entry name" value="TRANSMEMBRANE GTPASE FZO"/>
    <property type="match status" value="1"/>
</dbReference>
<protein>
    <recommendedName>
        <fullName evidence="2">Dynamin N-terminal domain-containing protein</fullName>
    </recommendedName>
</protein>
<organism evidence="3 4">
    <name type="scientific">Pseudaquabacterium pictum</name>
    <dbReference type="NCBI Taxonomy" id="2315236"/>
    <lineage>
        <taxon>Bacteria</taxon>
        <taxon>Pseudomonadati</taxon>
        <taxon>Pseudomonadota</taxon>
        <taxon>Betaproteobacteria</taxon>
        <taxon>Burkholderiales</taxon>
        <taxon>Sphaerotilaceae</taxon>
        <taxon>Pseudaquabacterium</taxon>
    </lineage>
</organism>
<dbReference type="Gene3D" id="3.40.50.300">
    <property type="entry name" value="P-loop containing nucleotide triphosphate hydrolases"/>
    <property type="match status" value="1"/>
</dbReference>
<dbReference type="PANTHER" id="PTHR43681:SF1">
    <property type="entry name" value="SARCALUMENIN"/>
    <property type="match status" value="1"/>
</dbReference>
<evidence type="ECO:0000313" key="4">
    <source>
        <dbReference type="Proteomes" id="UP000301751"/>
    </source>
</evidence>
<sequence>MSTTLLTRLDSLAHWRRLLDRSIEQLAAGMESNGLLDAPGRALAAAVRQRLASDRLVVAFVAEFSRGKSELINALFFADTGRRVLPATPGRTTMCPVELAWDAQQPPALALLPIATRAGGQTVLALREQPALWHEVPLPVGDGAALAEALQAVTRVQKVTLAEARALGFWSDEHPADNPPLDAQDMVEVPAWRHALINYPHPLLKRGLVVLDTPGLNAIGAEPELTLSLLPSAHAAVFLLAADTGVTRTDLAVWREHLGDRGCERFVVLNKIDTLADPLLDAAAVAAQVQRQCDDAAATLGIDGSRVFPISARQALTARMHGDADGEAASGLQRLEDALLNGLLPQRSQVIGRMVEDGVLALQQHGQARLAERMRQQADQLAELRSLRGKSAARLQLMGRRLEGEAAEFELCAPKLSALRAVLLRQQQTVLDSLSSDRLRDLLREMREGSRGTLFKLGAAKAFARLGDQLQATVVQAERGLDELDQMLRASVQPLNTEYGLNLEVPMRPAIDGHGHDLDRVREGYSRYVGITQIWRLAQPDFIDRFCRLLHSRVRVVFDGISHDVEQWVQLVSHQIDTQLRDRRQALAQRRESLTRIRQAEDGLERSIAGLESLETQCERLAGQLATDVDRLRHLATMPPSAASAASATATGVPPRPGHLQLVQPAATAAA</sequence>
<dbReference type="Pfam" id="PF00350">
    <property type="entry name" value="Dynamin_N"/>
    <property type="match status" value="1"/>
</dbReference>
<accession>A0A480AZ97</accession>
<dbReference type="InterPro" id="IPR051943">
    <property type="entry name" value="TRAFAC_Dynamin-like_GTPase"/>
</dbReference>
<feature type="domain" description="Dynamin N-terminal" evidence="2">
    <location>
        <begin position="58"/>
        <end position="272"/>
    </location>
</feature>
<dbReference type="SUPFAM" id="SSF52540">
    <property type="entry name" value="P-loop containing nucleoside triphosphate hydrolases"/>
    <property type="match status" value="1"/>
</dbReference>
<keyword evidence="4" id="KW-1185">Reference proteome</keyword>
<comment type="caution">
    <text evidence="3">The sequence shown here is derived from an EMBL/GenBank/DDBJ whole genome shotgun (WGS) entry which is preliminary data.</text>
</comment>
<reference evidence="4" key="1">
    <citation type="submission" date="2019-03" db="EMBL/GenBank/DDBJ databases">
        <title>Aquabacterium pictum sp.nov., the first bacteriochlorophyll a-containing freshwater bacterium in the genus Aquabacterium of the class Betaproteobacteria.</title>
        <authorList>
            <person name="Hirose S."/>
            <person name="Tank M."/>
            <person name="Hara E."/>
            <person name="Tamaki H."/>
            <person name="Takaichi S."/>
            <person name="Haruta S."/>
            <person name="Hanada S."/>
        </authorList>
    </citation>
    <scope>NUCLEOTIDE SEQUENCE [LARGE SCALE GENOMIC DNA]</scope>
    <source>
        <strain evidence="4">W35</strain>
    </source>
</reference>
<proteinExistence type="predicted"/>
<gene>
    <name evidence="3" type="ORF">AQPW35_32190</name>
</gene>
<dbReference type="Proteomes" id="UP000301751">
    <property type="component" value="Unassembled WGS sequence"/>
</dbReference>
<dbReference type="InterPro" id="IPR027417">
    <property type="entry name" value="P-loop_NTPase"/>
</dbReference>